<dbReference type="AlphaFoldDB" id="A0A8J2IFU5"/>
<dbReference type="EMBL" id="CAJSTJ010000099">
    <property type="protein sequence ID" value="CAG7556365.1"/>
    <property type="molecule type" value="Genomic_DNA"/>
</dbReference>
<organism evidence="1 2">
    <name type="scientific">Fusarium equiseti</name>
    <name type="common">Fusarium scirpi</name>
    <dbReference type="NCBI Taxonomy" id="61235"/>
    <lineage>
        <taxon>Eukaryota</taxon>
        <taxon>Fungi</taxon>
        <taxon>Dikarya</taxon>
        <taxon>Ascomycota</taxon>
        <taxon>Pezizomycotina</taxon>
        <taxon>Sordariomycetes</taxon>
        <taxon>Hypocreomycetidae</taxon>
        <taxon>Hypocreales</taxon>
        <taxon>Nectriaceae</taxon>
        <taxon>Fusarium</taxon>
        <taxon>Fusarium incarnatum-equiseti species complex</taxon>
    </lineage>
</organism>
<name>A0A8J2IFU5_FUSEQ</name>
<gene>
    <name evidence="1" type="ORF">FEQUK3_LOCUS2096</name>
</gene>
<comment type="caution">
    <text evidence="1">The sequence shown here is derived from an EMBL/GenBank/DDBJ whole genome shotgun (WGS) entry which is preliminary data.</text>
</comment>
<evidence type="ECO:0008006" key="3">
    <source>
        <dbReference type="Google" id="ProtNLM"/>
    </source>
</evidence>
<dbReference type="PANTHER" id="PTHR43611:SF3">
    <property type="entry name" value="FLAVIN MONONUCLEOTIDE HYDROLASE 1, CHLOROPLATIC"/>
    <property type="match status" value="1"/>
</dbReference>
<protein>
    <recommendedName>
        <fullName evidence="3">HAD-like protein</fullName>
    </recommendedName>
</protein>
<sequence length="408" mass="45575">MFTTSRQKYTTLVLDLGGVLANYSTKNAFKLPASLIKSALDCPDWHDYEKGLTSEAECYAKICREFSIDLETWAKVLEQMRQGLIINKQLISSIKDLRQAYPSTMVVCLSNIPSPELDTLSGEIESWGIIDYFIASSAVQERKPDTATYMKCLDIVQSSASSCVFVDDKIDRVVAAQVLGFKGIVFNNNHDLTRQLHNLFGDPLERAKDFLRHNAKNLFCTLSTGQVQPDNYSQLIILQNTGDSAGSARLVRGSVTLYALMFSASSSSTAGPKSSPGVYDVLCRMLATRAYLHGSRYYKNPDWFLYNLADLCARRSRDSQLQRMRELLVECTRERMGCNDDTLGAALRALSAQSLGLQSERDLRVLLEQQQLDGGWEMVWLWGYGTKDIKIGSRGVVTAMAMNAIQRA</sequence>
<accession>A0A8J2IFU5</accession>
<evidence type="ECO:0000313" key="2">
    <source>
        <dbReference type="Proteomes" id="UP000693738"/>
    </source>
</evidence>
<dbReference type="Proteomes" id="UP000693738">
    <property type="component" value="Unassembled WGS sequence"/>
</dbReference>
<reference evidence="1" key="1">
    <citation type="submission" date="2021-05" db="EMBL/GenBank/DDBJ databases">
        <authorList>
            <person name="Khan N."/>
        </authorList>
    </citation>
    <scope>NUCLEOTIDE SEQUENCE</scope>
</reference>
<evidence type="ECO:0000313" key="1">
    <source>
        <dbReference type="EMBL" id="CAG7556365.1"/>
    </source>
</evidence>
<dbReference type="PANTHER" id="PTHR43611">
    <property type="entry name" value="ALPHA-D-GLUCOSE 1-PHOSPHATE PHOSPHATASE"/>
    <property type="match status" value="1"/>
</dbReference>
<proteinExistence type="predicted"/>